<dbReference type="OrthoDB" id="5755654at2"/>
<dbReference type="eggNOG" id="COG2204">
    <property type="taxonomic scope" value="Bacteria"/>
</dbReference>
<dbReference type="GO" id="GO:0000160">
    <property type="term" value="P:phosphorelay signal transduction system"/>
    <property type="evidence" value="ECO:0007669"/>
    <property type="project" value="InterPro"/>
</dbReference>
<protein>
    <submittedName>
        <fullName evidence="4">HD domain protein</fullName>
    </submittedName>
</protein>
<dbReference type="InterPro" id="IPR001789">
    <property type="entry name" value="Sig_transdc_resp-reg_receiver"/>
</dbReference>
<dbReference type="STRING" id="1232683.ADIMK_2065"/>
<feature type="domain" description="Response regulatory" evidence="2">
    <location>
        <begin position="5"/>
        <end position="120"/>
    </location>
</feature>
<dbReference type="eggNOG" id="COG1639">
    <property type="taxonomic scope" value="Bacteria"/>
</dbReference>
<name>A0A081FZ08_9GAMM</name>
<dbReference type="Pfam" id="PF00072">
    <property type="entry name" value="Response_reg"/>
    <property type="match status" value="1"/>
</dbReference>
<comment type="caution">
    <text evidence="1">Lacks conserved residue(s) required for the propagation of feature annotation.</text>
</comment>
<reference evidence="4 5" key="1">
    <citation type="submission" date="2014-04" db="EMBL/GenBank/DDBJ databases">
        <title>Marinobacterium kochiensis sp. nov., isolated from sediment sample collected from Kochi backwaters in Kerala, India.</title>
        <authorList>
            <person name="Singh A."/>
            <person name="Pinnaka A.K."/>
        </authorList>
    </citation>
    <scope>NUCLEOTIDE SEQUENCE [LARGE SCALE GENOMIC DNA]</scope>
    <source>
        <strain evidence="4 5">AK27</strain>
    </source>
</reference>
<evidence type="ECO:0000256" key="1">
    <source>
        <dbReference type="PROSITE-ProRule" id="PRU00169"/>
    </source>
</evidence>
<dbReference type="InterPro" id="IPR013976">
    <property type="entry name" value="HDOD"/>
</dbReference>
<dbReference type="Pfam" id="PF08668">
    <property type="entry name" value="HDOD"/>
    <property type="match status" value="1"/>
</dbReference>
<feature type="domain" description="HDOD" evidence="3">
    <location>
        <begin position="141"/>
        <end position="323"/>
    </location>
</feature>
<dbReference type="InterPro" id="IPR014626">
    <property type="entry name" value="Sig_transdc_resp-reg_put"/>
</dbReference>
<dbReference type="PIRSF" id="PIRSF036883">
    <property type="entry name" value="RR_HD-GYP_mod"/>
    <property type="match status" value="1"/>
</dbReference>
<sequence>MESPSIVCIDDEPAVLNALKRLLRQNHRDWEVYLFTSAVEALVRISELKPWIILTERNLPDIEPERLQEALIESAPTAIRAILTGDRRRETLLASAWQAHFVIRKPFDREVLENLMTRARILNQLPLEQDTRVQLGQLRALPVLPDIYHALTAALEKDEPDIKEVANLITHDQILVSRVLQLVNSPFFGFGSRTNDIEVAVMRLGLQTIQSLVLVLELYRGDQPSVQRIADMLLHEALKLATQVGLVCDSQGLTKNLRSQCVVSALLHNIGQLVNARHLLEEAPRSLGKEELLREYELIGAYLLELWGFEAEIIDAVRHQLDDPLADDSEPVTEVLNLALRMLQGRYEEPDQPSEQGCAEQ</sequence>
<evidence type="ECO:0000259" key="2">
    <source>
        <dbReference type="PROSITE" id="PS50110"/>
    </source>
</evidence>
<dbReference type="RefSeq" id="WP_036187390.1">
    <property type="nucleotide sequence ID" value="NZ_JMQN01000029.1"/>
</dbReference>
<dbReference type="PANTHER" id="PTHR33525:SF5">
    <property type="entry name" value="TWO COMPONENT SIGNAL TRANSDUCTION SYSTEM RESPONSE REGULATOR"/>
    <property type="match status" value="1"/>
</dbReference>
<proteinExistence type="predicted"/>
<dbReference type="PROSITE" id="PS50110">
    <property type="entry name" value="RESPONSE_REGULATORY"/>
    <property type="match status" value="1"/>
</dbReference>
<evidence type="ECO:0000313" key="5">
    <source>
        <dbReference type="Proteomes" id="UP000028252"/>
    </source>
</evidence>
<organism evidence="4 5">
    <name type="scientific">Marinobacterium lacunae</name>
    <dbReference type="NCBI Taxonomy" id="1232683"/>
    <lineage>
        <taxon>Bacteria</taxon>
        <taxon>Pseudomonadati</taxon>
        <taxon>Pseudomonadota</taxon>
        <taxon>Gammaproteobacteria</taxon>
        <taxon>Oceanospirillales</taxon>
        <taxon>Oceanospirillaceae</taxon>
        <taxon>Marinobacterium</taxon>
    </lineage>
</organism>
<comment type="caution">
    <text evidence="4">The sequence shown here is derived from an EMBL/GenBank/DDBJ whole genome shotgun (WGS) entry which is preliminary data.</text>
</comment>
<dbReference type="AlphaFoldDB" id="A0A081FZ08"/>
<dbReference type="SUPFAM" id="SSF52172">
    <property type="entry name" value="CheY-like"/>
    <property type="match status" value="1"/>
</dbReference>
<dbReference type="InterPro" id="IPR052340">
    <property type="entry name" value="RNase_Y/CdgJ"/>
</dbReference>
<dbReference type="InterPro" id="IPR011006">
    <property type="entry name" value="CheY-like_superfamily"/>
</dbReference>
<evidence type="ECO:0000259" key="3">
    <source>
        <dbReference type="PROSITE" id="PS51833"/>
    </source>
</evidence>
<dbReference type="PANTHER" id="PTHR33525">
    <property type="match status" value="1"/>
</dbReference>
<dbReference type="EMBL" id="JMQN01000029">
    <property type="protein sequence ID" value="KEA63763.1"/>
    <property type="molecule type" value="Genomic_DNA"/>
</dbReference>
<gene>
    <name evidence="4" type="ORF">ADIMK_2065</name>
</gene>
<dbReference type="PATRIC" id="fig|1232683.4.peg.2024"/>
<dbReference type="SUPFAM" id="SSF109604">
    <property type="entry name" value="HD-domain/PDEase-like"/>
    <property type="match status" value="1"/>
</dbReference>
<dbReference type="PROSITE" id="PS51833">
    <property type="entry name" value="HDOD"/>
    <property type="match status" value="1"/>
</dbReference>
<evidence type="ECO:0000313" key="4">
    <source>
        <dbReference type="EMBL" id="KEA63763.1"/>
    </source>
</evidence>
<dbReference type="Proteomes" id="UP000028252">
    <property type="component" value="Unassembled WGS sequence"/>
</dbReference>
<accession>A0A081FZ08</accession>
<dbReference type="Gene3D" id="3.40.50.2300">
    <property type="match status" value="1"/>
</dbReference>
<keyword evidence="5" id="KW-1185">Reference proteome</keyword>
<dbReference type="Gene3D" id="1.10.3210.10">
    <property type="entry name" value="Hypothetical protein af1432"/>
    <property type="match status" value="1"/>
</dbReference>